<dbReference type="InterPro" id="IPR036388">
    <property type="entry name" value="WH-like_DNA-bd_sf"/>
</dbReference>
<dbReference type="FunFam" id="1.10.10.10:FF:000135">
    <property type="entry name" value="forkhead box protein G1"/>
    <property type="match status" value="1"/>
</dbReference>
<dbReference type="InterPro" id="IPR046408">
    <property type="entry name" value="CIAPIN1"/>
</dbReference>
<comment type="caution">
    <text evidence="16">The sequence shown here is derived from an EMBL/GenBank/DDBJ whole genome shotgun (WGS) entry which is preliminary data.</text>
</comment>
<dbReference type="InterPro" id="IPR031838">
    <property type="entry name" value="Dre2_N"/>
</dbReference>
<evidence type="ECO:0000256" key="8">
    <source>
        <dbReference type="ARBA" id="ARBA00023125"/>
    </source>
</evidence>
<dbReference type="GO" id="GO:0005634">
    <property type="term" value="C:nucleus"/>
    <property type="evidence" value="ECO:0007669"/>
    <property type="project" value="UniProtKB-SubCell"/>
</dbReference>
<keyword evidence="10" id="KW-0804">Transcription</keyword>
<dbReference type="OrthoDB" id="5954824at2759"/>
<name>A0A1J8Q2J9_9AGAM</name>
<feature type="region of interest" description="Disordered" evidence="14">
    <location>
        <begin position="139"/>
        <end position="203"/>
    </location>
</feature>
<keyword evidence="8 13" id="KW-0238">DNA-binding</keyword>
<evidence type="ECO:0000313" key="17">
    <source>
        <dbReference type="Proteomes" id="UP000183567"/>
    </source>
</evidence>
<dbReference type="CDD" id="cd00059">
    <property type="entry name" value="FH_FOX"/>
    <property type="match status" value="1"/>
</dbReference>
<feature type="DNA-binding region" description="Fork-head" evidence="13">
    <location>
        <begin position="55"/>
        <end position="148"/>
    </location>
</feature>
<dbReference type="GO" id="GO:0009055">
    <property type="term" value="F:electron transfer activity"/>
    <property type="evidence" value="ECO:0007669"/>
    <property type="project" value="UniProtKB-UniRule"/>
</dbReference>
<feature type="domain" description="Fork-head" evidence="15">
    <location>
        <begin position="55"/>
        <end position="148"/>
    </location>
</feature>
<feature type="region of interest" description="Fe-S binding site B" evidence="12">
    <location>
        <begin position="590"/>
        <end position="604"/>
    </location>
</feature>
<feature type="binding site" evidence="12">
    <location>
        <position position="538"/>
    </location>
    <ligand>
        <name>[2Fe-2S] cluster</name>
        <dbReference type="ChEBI" id="CHEBI:190135"/>
    </ligand>
</feature>
<dbReference type="GO" id="GO:0000981">
    <property type="term" value="F:DNA-binding transcription factor activity, RNA polymerase II-specific"/>
    <property type="evidence" value="ECO:0007669"/>
    <property type="project" value="TreeGrafter"/>
</dbReference>
<dbReference type="EMBL" id="LVVM01003199">
    <property type="protein sequence ID" value="OJA15301.1"/>
    <property type="molecule type" value="Genomic_DNA"/>
</dbReference>
<evidence type="ECO:0000256" key="10">
    <source>
        <dbReference type="ARBA" id="ARBA00023163"/>
    </source>
</evidence>
<dbReference type="Proteomes" id="UP000183567">
    <property type="component" value="Unassembled WGS sequence"/>
</dbReference>
<proteinExistence type="inferred from homology"/>
<evidence type="ECO:0000256" key="2">
    <source>
        <dbReference type="ARBA" id="ARBA00022485"/>
    </source>
</evidence>
<dbReference type="SUPFAM" id="SSF46785">
    <property type="entry name" value="Winged helix' DNA-binding domain"/>
    <property type="match status" value="1"/>
</dbReference>
<dbReference type="PANTHER" id="PTHR46078:SF2">
    <property type="entry name" value="FORK-HEAD DOMAIN-CONTAINING PROTEIN"/>
    <property type="match status" value="1"/>
</dbReference>
<sequence>MSQQPPPTVMPQNMLPPGEAELAQANSYYPQEPADLTGGLPINLDSLRDGPPGSKPFYPYSTLIRYAIKGSPNQKLLLEDIYYAIESRFPYFRSAPSGWKNSVRHNLSLNPCFEKVPRPLTDRGKGSYWTVNDNVDPRTGVHRVRKKKPKGAKRRLSEEDQDVDYHPEVFNDPNAQFVPQPPMHPDEAGPSRQAPYPPYPPTFDPNFQMMPPPPGLRFPPVPIDDLEVDESGNILWRLSFMKELAHLQQISSDKDMGEDWYRMMLLRMRGAVMAPPPAYHDGMHPPPGMPPPPPPNPEMQECLAFMAPTAIYTSPDLITPEVKKPLLNGSPCEAVKGPALAIGSLDTAQDGQYQSLVFRLDAQLGQAAERQMLNRLVNGAITLAPSSYASIHVLLSPTEYGALLPSLQPLLKQILAGLTPLGTLYLLNLTTGLLSLPHDLTLAGFTIIEAVHDGADPKIVAQRPLPIAMPLLSALPLRRKTDPAKQSSKKALWALTTPSTPTIDAESLLTAADRVRPIPTCEPVTAATPRRKKACKNCSCGLAELEAEEAQTGKVLLLDSDSVVEVGAGDVAKERLIAAAKAAPKATSSCGNCFLGDAFRCAGCPYLGLPAFNPGEKVEIDVGMDDI</sequence>
<feature type="binding site" evidence="12">
    <location>
        <position position="593"/>
    </location>
    <ligand>
        <name>[4Fe-4S] cluster</name>
        <dbReference type="ChEBI" id="CHEBI:49883"/>
    </ligand>
</feature>
<accession>A0A1J8Q2J9</accession>
<dbReference type="Gene3D" id="1.10.10.10">
    <property type="entry name" value="Winged helix-like DNA-binding domain superfamily/Winged helix DNA-binding domain"/>
    <property type="match status" value="1"/>
</dbReference>
<dbReference type="PROSITE" id="PS50039">
    <property type="entry name" value="FORK_HEAD_3"/>
    <property type="match status" value="1"/>
</dbReference>
<keyword evidence="4 12" id="KW-0479">Metal-binding</keyword>
<gene>
    <name evidence="16" type="ORF">AZE42_00937</name>
</gene>
<dbReference type="Pfam" id="PF05093">
    <property type="entry name" value="CIAPIN1"/>
    <property type="match status" value="1"/>
</dbReference>
<feature type="compositionally biased region" description="Basic and acidic residues" evidence="14">
    <location>
        <begin position="155"/>
        <end position="169"/>
    </location>
</feature>
<evidence type="ECO:0000256" key="13">
    <source>
        <dbReference type="PROSITE-ProRule" id="PRU00089"/>
    </source>
</evidence>
<feature type="binding site" evidence="12">
    <location>
        <position position="535"/>
    </location>
    <ligand>
        <name>[2Fe-2S] cluster</name>
        <dbReference type="ChEBI" id="CHEBI:190135"/>
    </ligand>
</feature>
<keyword evidence="2 12" id="KW-0004">4Fe-4S</keyword>
<evidence type="ECO:0000256" key="6">
    <source>
        <dbReference type="ARBA" id="ARBA00023014"/>
    </source>
</evidence>
<dbReference type="STRING" id="180088.A0A1J8Q2J9"/>
<dbReference type="AlphaFoldDB" id="A0A1J8Q2J9"/>
<dbReference type="GO" id="GO:0000978">
    <property type="term" value="F:RNA polymerase II cis-regulatory region sequence-specific DNA binding"/>
    <property type="evidence" value="ECO:0007669"/>
    <property type="project" value="TreeGrafter"/>
</dbReference>
<dbReference type="PRINTS" id="PR00053">
    <property type="entry name" value="FORKHEAD"/>
</dbReference>
<comment type="cofactor">
    <cofactor evidence="1 12">
        <name>[4Fe-4S] cluster</name>
        <dbReference type="ChEBI" id="CHEBI:49883"/>
    </cofactor>
</comment>
<feature type="binding site" evidence="12">
    <location>
        <position position="604"/>
    </location>
    <ligand>
        <name>[4Fe-4S] cluster</name>
        <dbReference type="ChEBI" id="CHEBI:49883"/>
    </ligand>
</feature>
<comment type="caution">
    <text evidence="12">Lacks conserved residue(s) required for the propagation of feature annotation.</text>
</comment>
<dbReference type="Pfam" id="PF00250">
    <property type="entry name" value="Forkhead"/>
    <property type="match status" value="1"/>
</dbReference>
<keyword evidence="5 12" id="KW-0408">Iron</keyword>
<evidence type="ECO:0000256" key="4">
    <source>
        <dbReference type="ARBA" id="ARBA00022723"/>
    </source>
</evidence>
<evidence type="ECO:0000313" key="16">
    <source>
        <dbReference type="EMBL" id="OJA15301.1"/>
    </source>
</evidence>
<feature type="binding site" evidence="12">
    <location>
        <position position="521"/>
    </location>
    <ligand>
        <name>[2Fe-2S] cluster</name>
        <dbReference type="ChEBI" id="CHEBI:190135"/>
    </ligand>
</feature>
<dbReference type="GO" id="GO:0046872">
    <property type="term" value="F:metal ion binding"/>
    <property type="evidence" value="ECO:0007669"/>
    <property type="project" value="UniProtKB-KW"/>
</dbReference>
<dbReference type="Pfam" id="PF16803">
    <property type="entry name" value="DRE2_N"/>
    <property type="match status" value="1"/>
</dbReference>
<evidence type="ECO:0000256" key="1">
    <source>
        <dbReference type="ARBA" id="ARBA00001966"/>
    </source>
</evidence>
<feature type="binding site" evidence="12">
    <location>
        <position position="540"/>
    </location>
    <ligand>
        <name>[2Fe-2S] cluster</name>
        <dbReference type="ChEBI" id="CHEBI:190135"/>
    </ligand>
</feature>
<feature type="binding site" evidence="12">
    <location>
        <position position="601"/>
    </location>
    <ligand>
        <name>[4Fe-4S] cluster</name>
        <dbReference type="ChEBI" id="CHEBI:49883"/>
    </ligand>
</feature>
<comment type="cofactor">
    <cofactor evidence="12">
        <name>[2Fe-2S] cluster</name>
        <dbReference type="ChEBI" id="CHEBI:190135"/>
    </cofactor>
</comment>
<protein>
    <recommendedName>
        <fullName evidence="15">Fork-head domain-containing protein</fullName>
    </recommendedName>
</protein>
<dbReference type="GO" id="GO:0016226">
    <property type="term" value="P:iron-sulfur cluster assembly"/>
    <property type="evidence" value="ECO:0007669"/>
    <property type="project" value="UniProtKB-UniRule"/>
</dbReference>
<evidence type="ECO:0000256" key="3">
    <source>
        <dbReference type="ARBA" id="ARBA00022490"/>
    </source>
</evidence>
<comment type="domain">
    <text evidence="12">The C-terminal domain binds 2 Fe-S clusters but is otherwise mostly in an intrinsically disordered conformation.</text>
</comment>
<evidence type="ECO:0000259" key="15">
    <source>
        <dbReference type="PROSITE" id="PS50039"/>
    </source>
</evidence>
<keyword evidence="17" id="KW-1185">Reference proteome</keyword>
<keyword evidence="12" id="KW-0001">2Fe-2S</keyword>
<evidence type="ECO:0000256" key="9">
    <source>
        <dbReference type="ARBA" id="ARBA00023128"/>
    </source>
</evidence>
<evidence type="ECO:0000256" key="12">
    <source>
        <dbReference type="HAMAP-Rule" id="MF_03115"/>
    </source>
</evidence>
<dbReference type="SMART" id="SM00339">
    <property type="entry name" value="FH"/>
    <property type="match status" value="1"/>
</dbReference>
<dbReference type="InterPro" id="IPR045912">
    <property type="entry name" value="FOXJ2/3-like"/>
</dbReference>
<evidence type="ECO:0000256" key="14">
    <source>
        <dbReference type="SAM" id="MobiDB-lite"/>
    </source>
</evidence>
<comment type="domain">
    <text evidence="12">The N-terminal domain has structural similarity with S-adenosyl-L-methionine-dependent methyltransferases, but does not bind S-adenosyl-L-methionine. It is required for correct assembly of the 2 Fe-S clusters.</text>
</comment>
<evidence type="ECO:0000256" key="7">
    <source>
        <dbReference type="ARBA" id="ARBA00023015"/>
    </source>
</evidence>
<feature type="binding site" evidence="12">
    <location>
        <position position="590"/>
    </location>
    <ligand>
        <name>[4Fe-4S] cluster</name>
        <dbReference type="ChEBI" id="CHEBI:49883"/>
    </ligand>
</feature>
<keyword evidence="7" id="KW-0805">Transcription regulation</keyword>
<dbReference type="InterPro" id="IPR001766">
    <property type="entry name" value="Fork_head_dom"/>
</dbReference>
<evidence type="ECO:0000256" key="11">
    <source>
        <dbReference type="ARBA" id="ARBA00023242"/>
    </source>
</evidence>
<organism evidence="16 17">
    <name type="scientific">Rhizopogon vesiculosus</name>
    <dbReference type="NCBI Taxonomy" id="180088"/>
    <lineage>
        <taxon>Eukaryota</taxon>
        <taxon>Fungi</taxon>
        <taxon>Dikarya</taxon>
        <taxon>Basidiomycota</taxon>
        <taxon>Agaricomycotina</taxon>
        <taxon>Agaricomycetes</taxon>
        <taxon>Agaricomycetidae</taxon>
        <taxon>Boletales</taxon>
        <taxon>Suillineae</taxon>
        <taxon>Rhizopogonaceae</taxon>
        <taxon>Rhizopogon</taxon>
    </lineage>
</organism>
<feature type="short sequence motif" description="Cx2C motif 2" evidence="12">
    <location>
        <begin position="601"/>
        <end position="604"/>
    </location>
</feature>
<evidence type="ECO:0000256" key="5">
    <source>
        <dbReference type="ARBA" id="ARBA00023004"/>
    </source>
</evidence>
<feature type="compositionally biased region" description="Basic residues" evidence="14">
    <location>
        <begin position="140"/>
        <end position="154"/>
    </location>
</feature>
<dbReference type="InterPro" id="IPR030456">
    <property type="entry name" value="TF_fork_head_CS_2"/>
</dbReference>
<dbReference type="PROSITE" id="PS00658">
    <property type="entry name" value="FORK_HEAD_2"/>
    <property type="match status" value="1"/>
</dbReference>
<keyword evidence="3 12" id="KW-0963">Cytoplasm</keyword>
<dbReference type="GO" id="GO:0005758">
    <property type="term" value="C:mitochondrial intermembrane space"/>
    <property type="evidence" value="ECO:0007669"/>
    <property type="project" value="UniProtKB-SubCell"/>
</dbReference>
<feature type="short sequence motif" description="Cx2C motif 1" evidence="12">
    <location>
        <begin position="590"/>
        <end position="593"/>
    </location>
</feature>
<dbReference type="PANTHER" id="PTHR46078">
    <property type="entry name" value="FORKHEAD BOX PROTEIN J2 FAMILY MEMBER"/>
    <property type="match status" value="1"/>
</dbReference>
<dbReference type="GO" id="GO:0051539">
    <property type="term" value="F:4 iron, 4 sulfur cluster binding"/>
    <property type="evidence" value="ECO:0007669"/>
    <property type="project" value="UniProtKB-KW"/>
</dbReference>
<reference evidence="16 17" key="1">
    <citation type="submission" date="2016-03" db="EMBL/GenBank/DDBJ databases">
        <title>Comparative genomics of the ectomycorrhizal sister species Rhizopogon vinicolor and Rhizopogon vesiculosus (Basidiomycota: Boletales) reveals a divergence of the mating type B locus.</title>
        <authorList>
            <person name="Mujic A.B."/>
            <person name="Kuo A."/>
            <person name="Tritt A."/>
            <person name="Lipzen A."/>
            <person name="Chen C."/>
            <person name="Johnson J."/>
            <person name="Sharma A."/>
            <person name="Barry K."/>
            <person name="Grigoriev I.V."/>
            <person name="Spatafora J.W."/>
        </authorList>
    </citation>
    <scope>NUCLEOTIDE SEQUENCE [LARGE SCALE GENOMIC DNA]</scope>
    <source>
        <strain evidence="16 17">AM-OR11-056</strain>
    </source>
</reference>
<dbReference type="InterPro" id="IPR036390">
    <property type="entry name" value="WH_DNA-bd_sf"/>
</dbReference>
<keyword evidence="11 13" id="KW-0539">Nucleus</keyword>
<comment type="domain">
    <text evidence="12">The twin Cx2C motifs are involved in the recognition by the mitochondrial MIA40-ERV1 disulfide relay system. The formation of 2 disulfide bonds in the Cx2C motifs through dithiol/disulfide exchange reactions effectively traps the protein in the mitochondrial intermembrane space.</text>
</comment>
<comment type="similarity">
    <text evidence="12">Belongs to the anamorsin family.</text>
</comment>
<dbReference type="GO" id="GO:0051537">
    <property type="term" value="F:2 iron, 2 sulfur cluster binding"/>
    <property type="evidence" value="ECO:0007669"/>
    <property type="project" value="UniProtKB-UniRule"/>
</dbReference>
<keyword evidence="6 12" id="KW-0411">Iron-sulfur</keyword>
<dbReference type="HAMAP" id="MF_03115">
    <property type="entry name" value="Anamorsin"/>
    <property type="match status" value="1"/>
</dbReference>
<dbReference type="InterPro" id="IPR007785">
    <property type="entry name" value="Anamorsin"/>
</dbReference>
<comment type="subcellular location">
    <subcellularLocation>
        <location evidence="12">Cytoplasm</location>
    </subcellularLocation>
    <subcellularLocation>
        <location evidence="12">Mitochondrion intermembrane space</location>
    </subcellularLocation>
    <subcellularLocation>
        <location evidence="13">Nucleus</location>
    </subcellularLocation>
</comment>
<keyword evidence="9 12" id="KW-0496">Mitochondrion</keyword>